<dbReference type="Proteomes" id="UP000812287">
    <property type="component" value="Unassembled WGS sequence"/>
</dbReference>
<dbReference type="PANTHER" id="PTHR23112">
    <property type="entry name" value="G PROTEIN-COUPLED RECEPTOR 157-RELATED"/>
    <property type="match status" value="1"/>
</dbReference>
<reference evidence="6" key="1">
    <citation type="submission" date="2020-11" db="EMBL/GenBank/DDBJ databases">
        <title>Adaptations for nitrogen fixation in a non-lichenized fungal sporocarp promotes dispersal by wood-feeding termites.</title>
        <authorList>
            <consortium name="DOE Joint Genome Institute"/>
            <person name="Koch R.A."/>
            <person name="Yoon G."/>
            <person name="Arayal U."/>
            <person name="Lail K."/>
            <person name="Amirebrahimi M."/>
            <person name="Labutti K."/>
            <person name="Lipzen A."/>
            <person name="Riley R."/>
            <person name="Barry K."/>
            <person name="Henrissat B."/>
            <person name="Grigoriev I.V."/>
            <person name="Herr J.R."/>
            <person name="Aime M.C."/>
        </authorList>
    </citation>
    <scope>NUCLEOTIDE SEQUENCE</scope>
    <source>
        <strain evidence="6">MCA 3950</strain>
    </source>
</reference>
<dbReference type="PANTHER" id="PTHR23112:SF37">
    <property type="entry name" value="G PROTEIN-COUPLED RECEPTOR GPR1"/>
    <property type="match status" value="1"/>
</dbReference>
<evidence type="ECO:0000256" key="3">
    <source>
        <dbReference type="ARBA" id="ARBA00022989"/>
    </source>
</evidence>
<feature type="transmembrane region" description="Helical" evidence="5">
    <location>
        <begin position="204"/>
        <end position="230"/>
    </location>
</feature>
<dbReference type="GO" id="GO:0007189">
    <property type="term" value="P:adenylate cyclase-activating G protein-coupled receptor signaling pathway"/>
    <property type="evidence" value="ECO:0007669"/>
    <property type="project" value="TreeGrafter"/>
</dbReference>
<dbReference type="EMBL" id="MU250530">
    <property type="protein sequence ID" value="KAG7448112.1"/>
    <property type="molecule type" value="Genomic_DNA"/>
</dbReference>
<feature type="transmembrane region" description="Helical" evidence="5">
    <location>
        <begin position="297"/>
        <end position="316"/>
    </location>
</feature>
<feature type="transmembrane region" description="Helical" evidence="5">
    <location>
        <begin position="127"/>
        <end position="147"/>
    </location>
</feature>
<comment type="caution">
    <text evidence="6">The sequence shown here is derived from an EMBL/GenBank/DDBJ whole genome shotgun (WGS) entry which is preliminary data.</text>
</comment>
<dbReference type="AlphaFoldDB" id="A0A9P7VWC9"/>
<feature type="transmembrane region" description="Helical" evidence="5">
    <location>
        <begin position="77"/>
        <end position="97"/>
    </location>
</feature>
<keyword evidence="4 5" id="KW-0472">Membrane</keyword>
<evidence type="ECO:0000256" key="4">
    <source>
        <dbReference type="ARBA" id="ARBA00023136"/>
    </source>
</evidence>
<evidence type="ECO:0000313" key="6">
    <source>
        <dbReference type="EMBL" id="KAG7448112.1"/>
    </source>
</evidence>
<dbReference type="OrthoDB" id="100006at2759"/>
<keyword evidence="2 5" id="KW-0812">Transmembrane</keyword>
<evidence type="ECO:0008006" key="8">
    <source>
        <dbReference type="Google" id="ProtNLM"/>
    </source>
</evidence>
<name>A0A9P7VWC9_9AGAR</name>
<comment type="subcellular location">
    <subcellularLocation>
        <location evidence="1">Membrane</location>
        <topology evidence="1">Multi-pass membrane protein</topology>
    </subcellularLocation>
</comment>
<dbReference type="GO" id="GO:0005886">
    <property type="term" value="C:plasma membrane"/>
    <property type="evidence" value="ECO:0007669"/>
    <property type="project" value="TreeGrafter"/>
</dbReference>
<organism evidence="6 7">
    <name type="scientific">Guyanagaster necrorhizus</name>
    <dbReference type="NCBI Taxonomy" id="856835"/>
    <lineage>
        <taxon>Eukaryota</taxon>
        <taxon>Fungi</taxon>
        <taxon>Dikarya</taxon>
        <taxon>Basidiomycota</taxon>
        <taxon>Agaricomycotina</taxon>
        <taxon>Agaricomycetes</taxon>
        <taxon>Agaricomycetidae</taxon>
        <taxon>Agaricales</taxon>
        <taxon>Marasmiineae</taxon>
        <taxon>Physalacriaceae</taxon>
        <taxon>Guyanagaster</taxon>
    </lineage>
</organism>
<dbReference type="GO" id="GO:0004930">
    <property type="term" value="F:G protein-coupled receptor activity"/>
    <property type="evidence" value="ECO:0007669"/>
    <property type="project" value="TreeGrafter"/>
</dbReference>
<evidence type="ECO:0000256" key="1">
    <source>
        <dbReference type="ARBA" id="ARBA00004141"/>
    </source>
</evidence>
<feature type="transmembrane region" description="Helical" evidence="5">
    <location>
        <begin position="154"/>
        <end position="174"/>
    </location>
</feature>
<proteinExistence type="predicted"/>
<evidence type="ECO:0000256" key="5">
    <source>
        <dbReference type="SAM" id="Phobius"/>
    </source>
</evidence>
<evidence type="ECO:0000313" key="7">
    <source>
        <dbReference type="Proteomes" id="UP000812287"/>
    </source>
</evidence>
<feature type="transmembrane region" description="Helical" evidence="5">
    <location>
        <begin position="35"/>
        <end position="56"/>
    </location>
</feature>
<dbReference type="SUPFAM" id="SSF81321">
    <property type="entry name" value="Family A G protein-coupled receptor-like"/>
    <property type="match status" value="1"/>
</dbReference>
<accession>A0A9P7VWC9</accession>
<gene>
    <name evidence="6" type="ORF">BT62DRAFT_992985</name>
</gene>
<feature type="transmembrane region" description="Helical" evidence="5">
    <location>
        <begin position="266"/>
        <end position="285"/>
    </location>
</feature>
<sequence>MDQSPTATSRMQIHSIKGRMSSSNLPFDSGVRTGLIIIVAFACLSATAVSSLLAFIGYSVVTAKTGATRKWHVSTHIHYYFVNLLVCDFIQAIGSIMNAKWVSDSRVTDGPLCTAQGIIKQIGDVGVALSTLSIAIHTSLVLVFRFYLRPELALFVIAGIWIFIALIIGISLGVHRGENYYGSTQYWCWITDAFDTERITLEYLWVWTTAVLNIVCYILIALMIRGLIVVNGHKITFRHRSAIVETFHRVNNPIARRSKSLATQMLFYPAVYISTVTPVSVVRWLEFGGTNVPFSATAFASVCFSCSGLFNVILFSTTRPGIVPIRGLTNSDELDDESHGTVMSPIHSSKPPLPPRIHQAFENYIDWDTDSGPRKGINSADDSRDSDFVFHGVK</sequence>
<protein>
    <recommendedName>
        <fullName evidence="8">Glucose receptor Git3 N-terminal domain-containing protein</fullName>
    </recommendedName>
</protein>
<keyword evidence="3 5" id="KW-1133">Transmembrane helix</keyword>
<dbReference type="GeneID" id="66112672"/>
<keyword evidence="7" id="KW-1185">Reference proteome</keyword>
<dbReference type="Gene3D" id="1.20.1070.10">
    <property type="entry name" value="Rhodopsin 7-helix transmembrane proteins"/>
    <property type="match status" value="1"/>
</dbReference>
<evidence type="ECO:0000256" key="2">
    <source>
        <dbReference type="ARBA" id="ARBA00022692"/>
    </source>
</evidence>
<dbReference type="RefSeq" id="XP_043041612.1">
    <property type="nucleotide sequence ID" value="XM_043190375.1"/>
</dbReference>
<dbReference type="CDD" id="cd00637">
    <property type="entry name" value="7tm_classA_rhodopsin-like"/>
    <property type="match status" value="1"/>
</dbReference>